<dbReference type="SMART" id="SM00389">
    <property type="entry name" value="HOX"/>
    <property type="match status" value="1"/>
</dbReference>
<evidence type="ECO:0000313" key="8">
    <source>
        <dbReference type="Proteomes" id="UP001217963"/>
    </source>
</evidence>
<keyword evidence="2 3" id="KW-0539">Nucleus</keyword>
<dbReference type="GO" id="GO:0000976">
    <property type="term" value="F:transcription cis-regulatory region binding"/>
    <property type="evidence" value="ECO:0007669"/>
    <property type="project" value="TreeGrafter"/>
</dbReference>
<evidence type="ECO:0000256" key="3">
    <source>
        <dbReference type="RuleBase" id="RU000682"/>
    </source>
</evidence>
<evidence type="ECO:0000313" key="6">
    <source>
        <dbReference type="EMBL" id="WEL38441.1"/>
    </source>
</evidence>
<organism evidence="5 7">
    <name type="scientific">Encephalitozoon hellem</name>
    <name type="common">Microsporidian parasite</name>
    <dbReference type="NCBI Taxonomy" id="27973"/>
    <lineage>
        <taxon>Eukaryota</taxon>
        <taxon>Fungi</taxon>
        <taxon>Fungi incertae sedis</taxon>
        <taxon>Microsporidia</taxon>
        <taxon>Unikaryonidae</taxon>
        <taxon>Encephalitozoon</taxon>
    </lineage>
</organism>
<gene>
    <name evidence="5" type="ORF">GPU96_04g07170</name>
    <name evidence="6" type="ORF">PFJ87_04g01150</name>
</gene>
<dbReference type="OrthoDB" id="6159439at2759"/>
<name>A0A9Q9F7Z6_ENCHE</name>
<dbReference type="PANTHER" id="PTHR24323:SF7">
    <property type="entry name" value="HOMEOBOX DOMAIN-CONTAINING PROTEIN"/>
    <property type="match status" value="1"/>
</dbReference>
<reference evidence="6 8" key="2">
    <citation type="submission" date="2023-02" db="EMBL/GenBank/DDBJ databases">
        <title>Encephalitozoon hellem ATCC 50451 complete genome.</title>
        <authorList>
            <person name="Mascarenhas dos Santos A.C."/>
            <person name="Julian A.T."/>
            <person name="Pombert J.-F."/>
        </authorList>
    </citation>
    <scope>NUCLEOTIDE SEQUENCE [LARGE SCALE GENOMIC DNA]</scope>
    <source>
        <strain evidence="6 8">ATCC 50451</strain>
    </source>
</reference>
<reference evidence="5" key="1">
    <citation type="submission" date="2021-05" db="EMBL/GenBank/DDBJ databases">
        <title>Encephalitozoon hellem ATCC 50604 Complete Genome.</title>
        <authorList>
            <person name="Mascarenhas dos Santos A.C."/>
            <person name="Julian A.T."/>
            <person name="Pombert J.-F."/>
        </authorList>
    </citation>
    <scope>NUCLEOTIDE SEQUENCE</scope>
    <source>
        <strain evidence="5">ATCC 50604</strain>
    </source>
</reference>
<dbReference type="PANTHER" id="PTHR24323">
    <property type="entry name" value="CEH-10 HOMEODOMAIN-CONTAINING HOMOLOG"/>
    <property type="match status" value="1"/>
</dbReference>
<sequence>MSRKIVEYKLVDSEKDIARSYEPRRKPKRSRILLHEWQSMTLEHSFRMNPYPDRIEKYNLFLKTKIPIKNIKIWFQNRRAREKSSYEEMEEMYEAGYRGLDIKATAFTEEFQYYKY</sequence>
<keyword evidence="2 3" id="KW-0238">DNA-binding</keyword>
<keyword evidence="2 3" id="KW-0371">Homeobox</keyword>
<dbReference type="EMBL" id="CP075150">
    <property type="protein sequence ID" value="UTX42984.1"/>
    <property type="molecule type" value="Genomic_DNA"/>
</dbReference>
<evidence type="ECO:0000313" key="7">
    <source>
        <dbReference type="Proteomes" id="UP001059546"/>
    </source>
</evidence>
<dbReference type="AlphaFoldDB" id="A0A9Q9F7Z6"/>
<evidence type="ECO:0000259" key="4">
    <source>
        <dbReference type="PROSITE" id="PS50071"/>
    </source>
</evidence>
<dbReference type="PROSITE" id="PS50071">
    <property type="entry name" value="HOMEOBOX_2"/>
    <property type="match status" value="1"/>
</dbReference>
<feature type="DNA-binding region" description="Homeobox" evidence="2">
    <location>
        <begin position="27"/>
        <end position="86"/>
    </location>
</feature>
<dbReference type="InterPro" id="IPR001356">
    <property type="entry name" value="HD"/>
</dbReference>
<dbReference type="Gene3D" id="1.10.10.60">
    <property type="entry name" value="Homeodomain-like"/>
    <property type="match status" value="1"/>
</dbReference>
<evidence type="ECO:0000313" key="5">
    <source>
        <dbReference type="EMBL" id="UTX42984.1"/>
    </source>
</evidence>
<accession>A0A9Q9F7Z6</accession>
<keyword evidence="8" id="KW-1185">Reference proteome</keyword>
<dbReference type="InterPro" id="IPR051775">
    <property type="entry name" value="Homeobox_domain"/>
</dbReference>
<dbReference type="GO" id="GO:0006355">
    <property type="term" value="P:regulation of DNA-templated transcription"/>
    <property type="evidence" value="ECO:0007669"/>
    <property type="project" value="TreeGrafter"/>
</dbReference>
<dbReference type="Proteomes" id="UP001059546">
    <property type="component" value="Chromosome IV"/>
</dbReference>
<dbReference type="SUPFAM" id="SSF46689">
    <property type="entry name" value="Homeodomain-like"/>
    <property type="match status" value="1"/>
</dbReference>
<dbReference type="GO" id="GO:0005634">
    <property type="term" value="C:nucleus"/>
    <property type="evidence" value="ECO:0007669"/>
    <property type="project" value="UniProtKB-SubCell"/>
</dbReference>
<evidence type="ECO:0000256" key="1">
    <source>
        <dbReference type="ARBA" id="ARBA00004123"/>
    </source>
</evidence>
<feature type="domain" description="Homeobox" evidence="4">
    <location>
        <begin position="25"/>
        <end position="85"/>
    </location>
</feature>
<dbReference type="InterPro" id="IPR009057">
    <property type="entry name" value="Homeodomain-like_sf"/>
</dbReference>
<protein>
    <submittedName>
        <fullName evidence="6">Homeobox domain-containing protein</fullName>
    </submittedName>
    <submittedName>
        <fullName evidence="5">Homeobox protein HD-6</fullName>
    </submittedName>
</protein>
<dbReference type="Proteomes" id="UP001217963">
    <property type="component" value="Chromosome IV"/>
</dbReference>
<evidence type="ECO:0000256" key="2">
    <source>
        <dbReference type="PROSITE-ProRule" id="PRU00108"/>
    </source>
</evidence>
<dbReference type="EMBL" id="CP119065">
    <property type="protein sequence ID" value="WEL38441.1"/>
    <property type="molecule type" value="Genomic_DNA"/>
</dbReference>
<dbReference type="Pfam" id="PF00046">
    <property type="entry name" value="Homeodomain"/>
    <property type="match status" value="1"/>
</dbReference>
<comment type="subcellular location">
    <subcellularLocation>
        <location evidence="1 2 3">Nucleus</location>
    </subcellularLocation>
</comment>
<proteinExistence type="predicted"/>
<dbReference type="CDD" id="cd00086">
    <property type="entry name" value="homeodomain"/>
    <property type="match status" value="1"/>
</dbReference>